<feature type="domain" description="PIN" evidence="8">
    <location>
        <begin position="4"/>
        <end position="124"/>
    </location>
</feature>
<protein>
    <submittedName>
        <fullName evidence="9">PIN domain-containing protein</fullName>
    </submittedName>
</protein>
<keyword evidence="5" id="KW-0378">Hydrolase</keyword>
<evidence type="ECO:0000313" key="10">
    <source>
        <dbReference type="Proteomes" id="UP001172721"/>
    </source>
</evidence>
<reference evidence="9" key="1">
    <citation type="submission" date="2023-07" db="EMBL/GenBank/DDBJ databases">
        <title>Fictibacillus sp. isolated from freshwater pond.</title>
        <authorList>
            <person name="Kirdat K."/>
            <person name="Bhat A."/>
            <person name="Mourya A."/>
            <person name="Yadav A."/>
        </authorList>
    </citation>
    <scope>NUCLEOTIDE SEQUENCE</scope>
    <source>
        <strain evidence="9">NE201</strain>
    </source>
</reference>
<dbReference type="InterPro" id="IPR029060">
    <property type="entry name" value="PIN-like_dom_sf"/>
</dbReference>
<evidence type="ECO:0000313" key="9">
    <source>
        <dbReference type="EMBL" id="MDN4523937.1"/>
    </source>
</evidence>
<comment type="cofactor">
    <cofactor evidence="1">
        <name>Mg(2+)</name>
        <dbReference type="ChEBI" id="CHEBI:18420"/>
    </cofactor>
</comment>
<evidence type="ECO:0000256" key="1">
    <source>
        <dbReference type="ARBA" id="ARBA00001946"/>
    </source>
</evidence>
<comment type="similarity">
    <text evidence="7">Belongs to the PINc/VapC protein family.</text>
</comment>
<dbReference type="InterPro" id="IPR050556">
    <property type="entry name" value="Type_II_TA_system_RNase"/>
</dbReference>
<name>A0ABT8HUJ3_9BACL</name>
<dbReference type="Proteomes" id="UP001172721">
    <property type="component" value="Unassembled WGS sequence"/>
</dbReference>
<proteinExistence type="inferred from homology"/>
<evidence type="ECO:0000256" key="5">
    <source>
        <dbReference type="ARBA" id="ARBA00022801"/>
    </source>
</evidence>
<accession>A0ABT8HUJ3</accession>
<dbReference type="PANTHER" id="PTHR33653">
    <property type="entry name" value="RIBONUCLEASE VAPC2"/>
    <property type="match status" value="1"/>
</dbReference>
<dbReference type="PANTHER" id="PTHR33653:SF1">
    <property type="entry name" value="RIBONUCLEASE VAPC2"/>
    <property type="match status" value="1"/>
</dbReference>
<dbReference type="RefSeq" id="WP_301164993.1">
    <property type="nucleotide sequence ID" value="NZ_JAUHTR010000002.1"/>
</dbReference>
<comment type="caution">
    <text evidence="9">The sequence shown here is derived from an EMBL/GenBank/DDBJ whole genome shotgun (WGS) entry which is preliminary data.</text>
</comment>
<organism evidence="9 10">
    <name type="scientific">Fictibacillus fluitans</name>
    <dbReference type="NCBI Taxonomy" id="3058422"/>
    <lineage>
        <taxon>Bacteria</taxon>
        <taxon>Bacillati</taxon>
        <taxon>Bacillota</taxon>
        <taxon>Bacilli</taxon>
        <taxon>Bacillales</taxon>
        <taxon>Fictibacillaceae</taxon>
        <taxon>Fictibacillus</taxon>
    </lineage>
</organism>
<keyword evidence="2" id="KW-1277">Toxin-antitoxin system</keyword>
<evidence type="ECO:0000259" key="8">
    <source>
        <dbReference type="Pfam" id="PF01850"/>
    </source>
</evidence>
<dbReference type="EMBL" id="JAUHTR010000002">
    <property type="protein sequence ID" value="MDN4523937.1"/>
    <property type="molecule type" value="Genomic_DNA"/>
</dbReference>
<dbReference type="InterPro" id="IPR002716">
    <property type="entry name" value="PIN_dom"/>
</dbReference>
<keyword evidence="6" id="KW-0460">Magnesium</keyword>
<dbReference type="SUPFAM" id="SSF88723">
    <property type="entry name" value="PIN domain-like"/>
    <property type="match status" value="1"/>
</dbReference>
<evidence type="ECO:0000256" key="2">
    <source>
        <dbReference type="ARBA" id="ARBA00022649"/>
    </source>
</evidence>
<gene>
    <name evidence="9" type="ORF">QYB97_05595</name>
</gene>
<evidence type="ECO:0000256" key="6">
    <source>
        <dbReference type="ARBA" id="ARBA00022842"/>
    </source>
</evidence>
<dbReference type="Gene3D" id="3.40.50.1010">
    <property type="entry name" value="5'-nuclease"/>
    <property type="match status" value="1"/>
</dbReference>
<keyword evidence="10" id="KW-1185">Reference proteome</keyword>
<evidence type="ECO:0000256" key="4">
    <source>
        <dbReference type="ARBA" id="ARBA00022723"/>
    </source>
</evidence>
<evidence type="ECO:0000256" key="3">
    <source>
        <dbReference type="ARBA" id="ARBA00022722"/>
    </source>
</evidence>
<evidence type="ECO:0000256" key="7">
    <source>
        <dbReference type="ARBA" id="ARBA00038093"/>
    </source>
</evidence>
<sequence>MRLLIDTNTWANFEKGYPPVFHYLDKKIKDGYEPCINRMIQHELLSVYSYQNDHLVKAIRDEMIELCEDRVYEIDKETIILSAEIRRKARIINNTKIKAPDAIIAATAIIHDLILVSNNDKDFDWPSSFYGFKYENPVTDAENFRSFDRHFNAQIKSKNLED</sequence>
<keyword evidence="3" id="KW-0540">Nuclease</keyword>
<dbReference type="Pfam" id="PF01850">
    <property type="entry name" value="PIN"/>
    <property type="match status" value="1"/>
</dbReference>
<keyword evidence="4" id="KW-0479">Metal-binding</keyword>